<keyword evidence="4" id="KW-1185">Reference proteome</keyword>
<feature type="domain" description="Endonuclease GajA/Old nuclease/RecF-like AAA" evidence="1">
    <location>
        <begin position="16"/>
        <end position="52"/>
    </location>
</feature>
<proteinExistence type="predicted"/>
<evidence type="ECO:0000313" key="4">
    <source>
        <dbReference type="Proteomes" id="UP001222282"/>
    </source>
</evidence>
<dbReference type="EMBL" id="CP101655">
    <property type="protein sequence ID" value="WDR36189.1"/>
    <property type="molecule type" value="Genomic_DNA"/>
</dbReference>
<evidence type="ECO:0000259" key="2">
    <source>
        <dbReference type="Pfam" id="PF20469"/>
    </source>
</evidence>
<feature type="domain" description="Endonuclease GajA/Old nuclease/RecF-like AAA" evidence="1">
    <location>
        <begin position="230"/>
        <end position="359"/>
    </location>
</feature>
<dbReference type="PANTHER" id="PTHR43581">
    <property type="entry name" value="ATP/GTP PHOSPHATASE"/>
    <property type="match status" value="1"/>
</dbReference>
<dbReference type="InterPro" id="IPR051396">
    <property type="entry name" value="Bact_Antivir_Def_Nuclease"/>
</dbReference>
<dbReference type="InterPro" id="IPR034139">
    <property type="entry name" value="TOPRIM_OLD"/>
</dbReference>
<evidence type="ECO:0000313" key="3">
    <source>
        <dbReference type="EMBL" id="WDR36189.1"/>
    </source>
</evidence>
<evidence type="ECO:0000259" key="1">
    <source>
        <dbReference type="Pfam" id="PF13175"/>
    </source>
</evidence>
<sequence length="615" mass="67458">MTVYGTESGIAITTARVHSFRSLANVEVDLTDLTVIIGANNAGKTSFLDALFAAVGSGRKSLGSDDVRLAPGEATAPKARQITIDLMLRPVGDDGKVTDRYPEGSFWTSVWGTPGIANDDDFNEFTPIRTTLKWSDMKGEYVVERKFLKEWKPFADWTTAATHERALSAAQMEPLALHYVDAKRDLDDDLRRPGSFWRKMTEDLGLSDADIAAMEGTLSAINQEIVDKSDVLKHLKENLSGLQTLVSADSGGVDIAPVARKLRDLSKGVDVSFSTTGSQSFPLARHGMGTRSLASLLVFRAYTSWRHNQATKGGDNVHSMLALEEPESHLHPQAQRSLFAHIKAIPGQRIVSTHSPYFAGQAQLEDLRLFIKRGGDTVVTRLDLSSLTEPNDIRKLQETVIDTRGDLLFSRGVVLFEGQTEEQALPIWAQKYWGASIHELGFCFVRTNGTDYFPFLWLAKALQIPWYIFADGEAVPVKQLDAALNKAGEPNSANCQNVVVYPPGMNFESQLISEGYMAEIEQALNTMGGTKTYLDDYIAELDGLKGKKGVIRDYKSAGGRERAAFDAMSGAKTSVSKHLGHVITSVTDPARRFPTKIKALFEIIGAAHGLTKDND</sequence>
<accession>A0ABY7Z9B3</accession>
<dbReference type="Proteomes" id="UP001222282">
    <property type="component" value="Chromosome"/>
</dbReference>
<dbReference type="InterPro" id="IPR027417">
    <property type="entry name" value="P-loop_NTPase"/>
</dbReference>
<dbReference type="InterPro" id="IPR041685">
    <property type="entry name" value="AAA_GajA/Old/RecF-like"/>
</dbReference>
<dbReference type="Gene3D" id="3.40.50.300">
    <property type="entry name" value="P-loop containing nucleotide triphosphate hydrolases"/>
    <property type="match status" value="2"/>
</dbReference>
<protein>
    <submittedName>
        <fullName evidence="3">AAA family ATPase</fullName>
    </submittedName>
</protein>
<dbReference type="SUPFAM" id="SSF52540">
    <property type="entry name" value="P-loop containing nucleoside triphosphate hydrolases"/>
    <property type="match status" value="1"/>
</dbReference>
<dbReference type="Pfam" id="PF20469">
    <property type="entry name" value="OLD-like_TOPRIM"/>
    <property type="match status" value="1"/>
</dbReference>
<feature type="domain" description="OLD protein-like TOPRIM" evidence="2">
    <location>
        <begin position="408"/>
        <end position="471"/>
    </location>
</feature>
<dbReference type="CDD" id="cd01026">
    <property type="entry name" value="TOPRIM_OLD"/>
    <property type="match status" value="1"/>
</dbReference>
<name>A0ABY7Z9B3_9PSED</name>
<organism evidence="3 4">
    <name type="scientific">Pseudomonas serboccidentalis</name>
    <dbReference type="NCBI Taxonomy" id="2964670"/>
    <lineage>
        <taxon>Bacteria</taxon>
        <taxon>Pseudomonadati</taxon>
        <taxon>Pseudomonadota</taxon>
        <taxon>Gammaproteobacteria</taxon>
        <taxon>Pseudomonadales</taxon>
        <taxon>Pseudomonadaceae</taxon>
        <taxon>Pseudomonas</taxon>
    </lineage>
</organism>
<dbReference type="RefSeq" id="WP_274658401.1">
    <property type="nucleotide sequence ID" value="NZ_CP101655.1"/>
</dbReference>
<gene>
    <name evidence="3" type="ORF">NN484_00280</name>
</gene>
<dbReference type="PANTHER" id="PTHR43581:SF4">
    <property type="entry name" value="ATP_GTP PHOSPHATASE"/>
    <property type="match status" value="1"/>
</dbReference>
<reference evidence="3 4" key="1">
    <citation type="submission" date="2022-07" db="EMBL/GenBank/DDBJ databases">
        <authorList>
            <person name="Abrouk D."/>
            <person name="Moenne-Loccoz Y."/>
            <person name="Todorovic I."/>
            <person name="Raicevic V."/>
            <person name="Jovicic-Petrovic J."/>
        </authorList>
    </citation>
    <scope>NUCLEOTIDE SEQUENCE [LARGE SCALE GENOMIC DNA]</scope>
    <source>
        <strain evidence="4">IT-P374</strain>
    </source>
</reference>
<dbReference type="Pfam" id="PF13175">
    <property type="entry name" value="AAA_15"/>
    <property type="match status" value="2"/>
</dbReference>